<evidence type="ECO:0000313" key="2">
    <source>
        <dbReference type="Proteomes" id="UP000062255"/>
    </source>
</evidence>
<proteinExistence type="predicted"/>
<dbReference type="AlphaFoldDB" id="A0A0K0XAB0"/>
<gene>
    <name evidence="1" type="ORF">AFA91_23310</name>
</gene>
<accession>A0A0K0XAB0</accession>
<sequence>MHRQALVAYPLVEGAGAPAAIGEFGLDPSVKRVKELAAVRMRRGNVGPIVGKDDSQGDVIAVGVEVFLHRDFSK</sequence>
<protein>
    <submittedName>
        <fullName evidence="1">Uncharacterized protein</fullName>
    </submittedName>
</protein>
<name>A0A0K0XAB0_MYCGD</name>
<dbReference type="KEGG" id="mgo:AFA91_23310"/>
<organism evidence="1 2">
    <name type="scientific">Mycolicibacterium goodii</name>
    <name type="common">Mycobacterium goodii</name>
    <dbReference type="NCBI Taxonomy" id="134601"/>
    <lineage>
        <taxon>Bacteria</taxon>
        <taxon>Bacillati</taxon>
        <taxon>Actinomycetota</taxon>
        <taxon>Actinomycetes</taxon>
        <taxon>Mycobacteriales</taxon>
        <taxon>Mycobacteriaceae</taxon>
        <taxon>Mycolicibacterium</taxon>
    </lineage>
</organism>
<dbReference type="EMBL" id="CP012150">
    <property type="protein sequence ID" value="AKS34333.1"/>
    <property type="molecule type" value="Genomic_DNA"/>
</dbReference>
<reference evidence="1 2" key="1">
    <citation type="submission" date="2015-07" db="EMBL/GenBank/DDBJ databases">
        <title>Complete genome sequence of Mycobacterium goodii X7B, a facultative thermophilic biodesulfurizing bacterium.</title>
        <authorList>
            <person name="Yu B."/>
            <person name="Li F."/>
            <person name="Xu P."/>
        </authorList>
    </citation>
    <scope>NUCLEOTIDE SEQUENCE [LARGE SCALE GENOMIC DNA]</scope>
    <source>
        <strain evidence="1 2">X7B</strain>
    </source>
</reference>
<evidence type="ECO:0000313" key="1">
    <source>
        <dbReference type="EMBL" id="AKS34333.1"/>
    </source>
</evidence>
<dbReference type="Proteomes" id="UP000062255">
    <property type="component" value="Chromosome"/>
</dbReference>